<dbReference type="Proteomes" id="UP001499987">
    <property type="component" value="Unassembled WGS sequence"/>
</dbReference>
<gene>
    <name evidence="1" type="ORF">GCM10009663_67460</name>
</gene>
<proteinExistence type="predicted"/>
<keyword evidence="2" id="KW-1185">Reference proteome</keyword>
<comment type="caution">
    <text evidence="1">The sequence shown here is derived from an EMBL/GenBank/DDBJ whole genome shotgun (WGS) entry which is preliminary data.</text>
</comment>
<dbReference type="EMBL" id="BAAALD010000106">
    <property type="protein sequence ID" value="GAA1117939.1"/>
    <property type="molecule type" value="Genomic_DNA"/>
</dbReference>
<name>A0ABN1U564_9ACTN</name>
<evidence type="ECO:0000313" key="1">
    <source>
        <dbReference type="EMBL" id="GAA1117939.1"/>
    </source>
</evidence>
<reference evidence="1 2" key="1">
    <citation type="journal article" date="2019" name="Int. J. Syst. Evol. Microbiol.">
        <title>The Global Catalogue of Microorganisms (GCM) 10K type strain sequencing project: providing services to taxonomists for standard genome sequencing and annotation.</title>
        <authorList>
            <consortium name="The Broad Institute Genomics Platform"/>
            <consortium name="The Broad Institute Genome Sequencing Center for Infectious Disease"/>
            <person name="Wu L."/>
            <person name="Ma J."/>
        </authorList>
    </citation>
    <scope>NUCLEOTIDE SEQUENCE [LARGE SCALE GENOMIC DNA]</scope>
    <source>
        <strain evidence="1 2">JCM 13002</strain>
    </source>
</reference>
<dbReference type="PANTHER" id="PTHR38479">
    <property type="entry name" value="LMO0824 PROTEIN"/>
    <property type="match status" value="1"/>
</dbReference>
<accession>A0ABN1U564</accession>
<dbReference type="PANTHER" id="PTHR38479:SF2">
    <property type="entry name" value="WINGED HELIX DNA-BINDING DOMAIN-CONTAINING PROTEIN"/>
    <property type="match status" value="1"/>
</dbReference>
<dbReference type="Pfam" id="PF06224">
    <property type="entry name" value="AlkZ-like"/>
    <property type="match status" value="1"/>
</dbReference>
<organism evidence="1 2">
    <name type="scientific">Kitasatospora arboriphila</name>
    <dbReference type="NCBI Taxonomy" id="258052"/>
    <lineage>
        <taxon>Bacteria</taxon>
        <taxon>Bacillati</taxon>
        <taxon>Actinomycetota</taxon>
        <taxon>Actinomycetes</taxon>
        <taxon>Kitasatosporales</taxon>
        <taxon>Streptomycetaceae</taxon>
        <taxon>Kitasatospora</taxon>
    </lineage>
</organism>
<sequence length="369" mass="39575">MSAPLTARALGRALLARQHLLERSTLDAAAMVRHLVGLQAQAAPEPPYLGLLSRIEGFRPEQLTTLLEERAAVRIALQRGTIHLVTADDCLTLRPLLQPVHDRWLRTSYAKRLPDLDLADPAGDLAALADRARALVEAEPLTFQQLGPLLAPAYPASEPAALAQAARCALPLVQVPPRGLWGRGGPAAHTTAEHWLGRPLDPAPDLDGLVLRYLAAFGPATAADVQKWSGLTRIGPVLTRLGDRLVRLRDEQGRTLYDLPEAARPDASVPAPVRLLAPFDNLLLSHADRSRVLPEEYRTRVMTVNGIVLGTVLVDGLVAGSWKTEDGVLTVRPFAPLPRGARAGVEEEAARVLAFAGAADGRTVIAPVA</sequence>
<evidence type="ECO:0000313" key="2">
    <source>
        <dbReference type="Proteomes" id="UP001499987"/>
    </source>
</evidence>
<protein>
    <submittedName>
        <fullName evidence="1">Winged helix DNA-binding domain-containing protein</fullName>
    </submittedName>
</protein>
<dbReference type="RefSeq" id="WP_344627524.1">
    <property type="nucleotide sequence ID" value="NZ_BAAALD010000106.1"/>
</dbReference>
<dbReference type="GO" id="GO:0003677">
    <property type="term" value="F:DNA binding"/>
    <property type="evidence" value="ECO:0007669"/>
    <property type="project" value="UniProtKB-KW"/>
</dbReference>
<dbReference type="InterPro" id="IPR009351">
    <property type="entry name" value="AlkZ-like"/>
</dbReference>
<keyword evidence="1" id="KW-0238">DNA-binding</keyword>